<keyword evidence="3" id="KW-1185">Reference proteome</keyword>
<gene>
    <name evidence="2" type="ORF">SAMN04488069_101344</name>
</gene>
<feature type="domain" description="Abortive phage infection protein C-terminal" evidence="1">
    <location>
        <begin position="256"/>
        <end position="518"/>
    </location>
</feature>
<evidence type="ECO:0000259" key="1">
    <source>
        <dbReference type="Pfam" id="PF10592"/>
    </source>
</evidence>
<name>A0A1H3BP24_9BACT</name>
<evidence type="ECO:0000313" key="3">
    <source>
        <dbReference type="Proteomes" id="UP000199249"/>
    </source>
</evidence>
<dbReference type="OrthoDB" id="9806213at2"/>
<dbReference type="Pfam" id="PF10592">
    <property type="entry name" value="AIPR"/>
    <property type="match status" value="1"/>
</dbReference>
<dbReference type="InterPro" id="IPR018891">
    <property type="entry name" value="AIPR_C"/>
</dbReference>
<dbReference type="AlphaFoldDB" id="A0A1H3BP24"/>
<organism evidence="2 3">
    <name type="scientific">Hymenobacter psychrophilus</name>
    <dbReference type="NCBI Taxonomy" id="651662"/>
    <lineage>
        <taxon>Bacteria</taxon>
        <taxon>Pseudomonadati</taxon>
        <taxon>Bacteroidota</taxon>
        <taxon>Cytophagia</taxon>
        <taxon>Cytophagales</taxon>
        <taxon>Hymenobacteraceae</taxon>
        <taxon>Hymenobacter</taxon>
    </lineage>
</organism>
<dbReference type="Proteomes" id="UP000199249">
    <property type="component" value="Unassembled WGS sequence"/>
</dbReference>
<sequence length="574" mass="65437">MDKITRSLIDELLRVEEISSEGESKDFEKLVNYTVISNEYNKTFELDLVTVGDGNDTGIDGIAIIVNGLLVETIDEIDELIEKNDRLDTTFIFIQAKTSSSFSGSDINSFIFGVKDFFSEKPKLLRNDDIVKFAELANYIYDQASFLKKSPDIKLYYVTTGKWLSDLNLSGIIESGKLDLETKNLFDRVVFHIYGAKELTSAYRKTKENNIATVNFSKRVTIPQIDGVSESYVGLLPFSEFRKIIVDDNDNLKNVFEDNVRDFQGKDNDVNNGISRTINGDSSSLFSVLNNGVTIVASNVSSTGDTFVIRDYQIVNGCQTSNMLYSNRLSEGINNVFVPLKVVATTNEEIKNQITLATNNQTPIKKEQLAALTEFQRNLERYYNSFNGDERLHYERRSKQYNTDTSVIKARIITIPIQIKSFSAMFLQNPHLVTSFFGSIVNKLNSGSSPIFQNDHAYESYYTSALAFYRLEGLFKRKIIDTKYKKARFHLLMVFKELVNNNETIFLSSQKQMERYCKPLLSILNDDDKCIKYYKASADIIDNSDFDLNDKQQVKSSKNTQNILDTAKKYKQSH</sequence>
<evidence type="ECO:0000313" key="2">
    <source>
        <dbReference type="EMBL" id="SDX42899.1"/>
    </source>
</evidence>
<dbReference type="RefSeq" id="WP_092737224.1">
    <property type="nucleotide sequence ID" value="NZ_FNOV01000001.1"/>
</dbReference>
<protein>
    <submittedName>
        <fullName evidence="2">AIPR protein</fullName>
    </submittedName>
</protein>
<dbReference type="EMBL" id="FNOV01000001">
    <property type="protein sequence ID" value="SDX42899.1"/>
    <property type="molecule type" value="Genomic_DNA"/>
</dbReference>
<proteinExistence type="predicted"/>
<accession>A0A1H3BP24</accession>
<dbReference type="STRING" id="651662.SAMN04488069_101344"/>
<reference evidence="3" key="1">
    <citation type="submission" date="2016-10" db="EMBL/GenBank/DDBJ databases">
        <authorList>
            <person name="Varghese N."/>
            <person name="Submissions S."/>
        </authorList>
    </citation>
    <scope>NUCLEOTIDE SEQUENCE [LARGE SCALE GENOMIC DNA]</scope>
    <source>
        <strain evidence="3">CGMCC 1.8975</strain>
    </source>
</reference>